<keyword evidence="2 7" id="KW-0645">Protease</keyword>
<dbReference type="InterPro" id="IPR036764">
    <property type="entry name" value="Peptidase_Prp_sf"/>
</dbReference>
<dbReference type="InterPro" id="IPR007422">
    <property type="entry name" value="Peptidase_Prp"/>
</dbReference>
<keyword evidence="8" id="KW-1185">Reference proteome</keyword>
<dbReference type="GO" id="GO:0042254">
    <property type="term" value="P:ribosome biogenesis"/>
    <property type="evidence" value="ECO:0007669"/>
    <property type="project" value="UniProtKB-KW"/>
</dbReference>
<keyword evidence="4" id="KW-0788">Thiol protease</keyword>
<evidence type="ECO:0000313" key="8">
    <source>
        <dbReference type="Proteomes" id="UP000234335"/>
    </source>
</evidence>
<dbReference type="AlphaFoldDB" id="A0A2I1M9Z7"/>
<evidence type="ECO:0000256" key="3">
    <source>
        <dbReference type="ARBA" id="ARBA00022801"/>
    </source>
</evidence>
<sequence length="103" mass="11749">MIKVNLIYNKDIFKGFEITGHADYDEHGKDIVCAAVSMLAYTTVNSLDSYDYEVEFSDDEETMKLLVENPSHDSEVILNTFSTGIWTLTQSYSDFVEAYKTII</sequence>
<dbReference type="PANTHER" id="PTHR39178">
    <property type="entry name" value="HYPOTHETICAL RIBOSOME-ASSOCIATED PROTEIN"/>
    <property type="match status" value="1"/>
</dbReference>
<comment type="caution">
    <text evidence="7">The sequence shown here is derived from an EMBL/GenBank/DDBJ whole genome shotgun (WGS) entry which is preliminary data.</text>
</comment>
<protein>
    <recommendedName>
        <fullName evidence="6">Ribosomal processing cysteine protease Prp</fullName>
    </recommendedName>
</protein>
<organism evidence="7 8">
    <name type="scientific">Anaerococcus octavius</name>
    <dbReference type="NCBI Taxonomy" id="54007"/>
    <lineage>
        <taxon>Bacteria</taxon>
        <taxon>Bacillati</taxon>
        <taxon>Bacillota</taxon>
        <taxon>Tissierellia</taxon>
        <taxon>Tissierellales</taxon>
        <taxon>Peptoniphilaceae</taxon>
        <taxon>Anaerococcus</taxon>
    </lineage>
</organism>
<dbReference type="PANTHER" id="PTHR39178:SF1">
    <property type="entry name" value="RIBOSOMAL-PROCESSING CYSTEINE PROTEASE PRP"/>
    <property type="match status" value="1"/>
</dbReference>
<proteinExistence type="inferred from homology"/>
<dbReference type="RefSeq" id="WP_101540040.1">
    <property type="nucleotide sequence ID" value="NZ_CALTZC010000010.1"/>
</dbReference>
<dbReference type="EMBL" id="PKGS01000002">
    <property type="protein sequence ID" value="PKZ16941.1"/>
    <property type="molecule type" value="Genomic_DNA"/>
</dbReference>
<name>A0A2I1M9Z7_9FIRM</name>
<keyword evidence="3" id="KW-0378">Hydrolase</keyword>
<gene>
    <name evidence="7" type="ORF">CYJ34_03910</name>
</gene>
<dbReference type="CDD" id="cd16332">
    <property type="entry name" value="Prp-like"/>
    <property type="match status" value="1"/>
</dbReference>
<dbReference type="SUPFAM" id="SSF118010">
    <property type="entry name" value="TM1457-like"/>
    <property type="match status" value="1"/>
</dbReference>
<reference evidence="7 8" key="1">
    <citation type="submission" date="2017-12" db="EMBL/GenBank/DDBJ databases">
        <title>Phylogenetic diversity of female urinary microbiome.</title>
        <authorList>
            <person name="Thomas-White K."/>
            <person name="Wolfe A.J."/>
        </authorList>
    </citation>
    <scope>NUCLEOTIDE SEQUENCE [LARGE SCALE GENOMIC DNA]</scope>
    <source>
        <strain evidence="7 8">UMB0119</strain>
    </source>
</reference>
<keyword evidence="1" id="KW-0690">Ribosome biogenesis</keyword>
<evidence type="ECO:0000256" key="6">
    <source>
        <dbReference type="ARBA" id="ARBA00044538"/>
    </source>
</evidence>
<evidence type="ECO:0000256" key="1">
    <source>
        <dbReference type="ARBA" id="ARBA00022517"/>
    </source>
</evidence>
<dbReference type="Pfam" id="PF04327">
    <property type="entry name" value="Peptidase_Prp"/>
    <property type="match status" value="1"/>
</dbReference>
<evidence type="ECO:0000256" key="2">
    <source>
        <dbReference type="ARBA" id="ARBA00022670"/>
    </source>
</evidence>
<comment type="similarity">
    <text evidence="5">Belongs to the Prp family.</text>
</comment>
<evidence type="ECO:0000256" key="4">
    <source>
        <dbReference type="ARBA" id="ARBA00022807"/>
    </source>
</evidence>
<accession>A0A2I1M9Z7</accession>
<dbReference type="Gene3D" id="3.30.70.1490">
    <property type="entry name" value="Cysteine protease Prp"/>
    <property type="match status" value="1"/>
</dbReference>
<evidence type="ECO:0000313" key="7">
    <source>
        <dbReference type="EMBL" id="PKZ16941.1"/>
    </source>
</evidence>
<evidence type="ECO:0000256" key="5">
    <source>
        <dbReference type="ARBA" id="ARBA00044503"/>
    </source>
</evidence>
<dbReference type="GO" id="GO:0008234">
    <property type="term" value="F:cysteine-type peptidase activity"/>
    <property type="evidence" value="ECO:0007669"/>
    <property type="project" value="UniProtKB-KW"/>
</dbReference>
<dbReference type="Proteomes" id="UP000234335">
    <property type="component" value="Unassembled WGS sequence"/>
</dbReference>
<dbReference type="GO" id="GO:0006508">
    <property type="term" value="P:proteolysis"/>
    <property type="evidence" value="ECO:0007669"/>
    <property type="project" value="UniProtKB-KW"/>
</dbReference>